<dbReference type="RefSeq" id="WP_247416932.1">
    <property type="nucleotide sequence ID" value="NZ_JALLGW010000001.1"/>
</dbReference>
<name>A0ABD5RR29_9EURY</name>
<feature type="domain" description="HMA" evidence="1">
    <location>
        <begin position="6"/>
        <end position="70"/>
    </location>
</feature>
<evidence type="ECO:0000313" key="3">
    <source>
        <dbReference type="Proteomes" id="UP001596099"/>
    </source>
</evidence>
<gene>
    <name evidence="2" type="ORF">ACFPYI_16580</name>
</gene>
<comment type="caution">
    <text evidence="2">The sequence shown here is derived from an EMBL/GenBank/DDBJ whole genome shotgun (WGS) entry which is preliminary data.</text>
</comment>
<dbReference type="PROSITE" id="PS50846">
    <property type="entry name" value="HMA_2"/>
    <property type="match status" value="1"/>
</dbReference>
<dbReference type="InterPro" id="IPR006121">
    <property type="entry name" value="HMA_dom"/>
</dbReference>
<accession>A0ABD5RR29</accession>
<protein>
    <submittedName>
        <fullName evidence="2">Heavy-metal-associated domain-containing protein</fullName>
    </submittedName>
</protein>
<dbReference type="EMBL" id="JBHSQH010000001">
    <property type="protein sequence ID" value="MFC5972951.1"/>
    <property type="molecule type" value="Genomic_DNA"/>
</dbReference>
<reference evidence="2 3" key="1">
    <citation type="journal article" date="2019" name="Int. J. Syst. Evol. Microbiol.">
        <title>The Global Catalogue of Microorganisms (GCM) 10K type strain sequencing project: providing services to taxonomists for standard genome sequencing and annotation.</title>
        <authorList>
            <consortium name="The Broad Institute Genomics Platform"/>
            <consortium name="The Broad Institute Genome Sequencing Center for Infectious Disease"/>
            <person name="Wu L."/>
            <person name="Ma J."/>
        </authorList>
    </citation>
    <scope>NUCLEOTIDE SEQUENCE [LARGE SCALE GENOMIC DNA]</scope>
    <source>
        <strain evidence="2 3">CGMCC 1.12543</strain>
    </source>
</reference>
<dbReference type="CDD" id="cd00371">
    <property type="entry name" value="HMA"/>
    <property type="match status" value="1"/>
</dbReference>
<evidence type="ECO:0000313" key="2">
    <source>
        <dbReference type="EMBL" id="MFC5972951.1"/>
    </source>
</evidence>
<dbReference type="Pfam" id="PF00403">
    <property type="entry name" value="HMA"/>
    <property type="match status" value="1"/>
</dbReference>
<sequence length="70" mass="7800">MPGEQTRRLLRVEGTTGVVSENAIRRDVFEIEGVRELEIDLTSGWVDVVGDASAVDRAVDAIRELGYRVR</sequence>
<keyword evidence="3" id="KW-1185">Reference proteome</keyword>
<evidence type="ECO:0000259" key="1">
    <source>
        <dbReference type="PROSITE" id="PS50846"/>
    </source>
</evidence>
<dbReference type="SUPFAM" id="SSF55008">
    <property type="entry name" value="HMA, heavy metal-associated domain"/>
    <property type="match status" value="1"/>
</dbReference>
<dbReference type="Gene3D" id="3.30.70.100">
    <property type="match status" value="1"/>
</dbReference>
<dbReference type="InterPro" id="IPR036163">
    <property type="entry name" value="HMA_dom_sf"/>
</dbReference>
<dbReference type="AlphaFoldDB" id="A0ABD5RR29"/>
<organism evidence="2 3">
    <name type="scientific">Halomarina salina</name>
    <dbReference type="NCBI Taxonomy" id="1872699"/>
    <lineage>
        <taxon>Archaea</taxon>
        <taxon>Methanobacteriati</taxon>
        <taxon>Methanobacteriota</taxon>
        <taxon>Stenosarchaea group</taxon>
        <taxon>Halobacteria</taxon>
        <taxon>Halobacteriales</taxon>
        <taxon>Natronomonadaceae</taxon>
        <taxon>Halomarina</taxon>
    </lineage>
</organism>
<proteinExistence type="predicted"/>
<dbReference type="Proteomes" id="UP001596099">
    <property type="component" value="Unassembled WGS sequence"/>
</dbReference>